<protein>
    <recommendedName>
        <fullName evidence="5">MYND-type domain-containing protein</fullName>
    </recommendedName>
</protein>
<keyword evidence="1" id="KW-0479">Metal-binding</keyword>
<accession>A0A6A4W3I5</accession>
<dbReference type="Pfam" id="PF20179">
    <property type="entry name" value="MSS51_C"/>
    <property type="match status" value="1"/>
</dbReference>
<gene>
    <name evidence="6" type="primary">MSS51_2</name>
    <name evidence="6" type="ORF">FJT64_003023</name>
</gene>
<evidence type="ECO:0000256" key="1">
    <source>
        <dbReference type="ARBA" id="ARBA00022723"/>
    </source>
</evidence>
<dbReference type="InterPro" id="IPR002893">
    <property type="entry name" value="Znf_MYND"/>
</dbReference>
<dbReference type="InterPro" id="IPR046824">
    <property type="entry name" value="Mss51-like_C"/>
</dbReference>
<feature type="domain" description="MYND-type" evidence="5">
    <location>
        <begin position="26"/>
        <end position="67"/>
    </location>
</feature>
<dbReference type="PANTHER" id="PTHR28069:SF2">
    <property type="entry name" value="GH20023P"/>
    <property type="match status" value="1"/>
</dbReference>
<dbReference type="PROSITE" id="PS50865">
    <property type="entry name" value="ZF_MYND_2"/>
    <property type="match status" value="1"/>
</dbReference>
<comment type="caution">
    <text evidence="6">The sequence shown here is derived from an EMBL/GenBank/DDBJ whole genome shotgun (WGS) entry which is preliminary data.</text>
</comment>
<evidence type="ECO:0000259" key="5">
    <source>
        <dbReference type="PROSITE" id="PS50865"/>
    </source>
</evidence>
<evidence type="ECO:0000313" key="7">
    <source>
        <dbReference type="Proteomes" id="UP000440578"/>
    </source>
</evidence>
<sequence length="480" mass="53922">MSTVGSAGEGGQQVLDVPPHYFPGACFVCKATPPAGGSLSRCANCRMIKYCSKEHQKMDWPVHKTICKKLRNDDGSSVLADGAGIIDSAAWLRHRASQTLALRLMLGRELRQHEKEMLFFPPVCEVCHKFRPAEQLECERCHSAFYCDQIHAKQDADRHERWCEQLRLALACDRYEALNGLADPPILPDVDETFQDLPEDIVSMLSSQILAEKESVPEGAYVDPVLIAFLTERLSFPLTVLYALLKAPGERPVGERESLTVHVVGAQMLVECLGIIKWEYLVHRLPRLRAIRLVFVGPELFRGCGDDMAGAVEDSGATRCADCSRRQRSVVHELRPVTYHEYCRGQHWTRPDAVVAFNSGIHEFAERDEDTWRESLPFLVRHERVPLILTAYTRTELRKDLDELEKAVPSLNVLLPAAKNPFGSTKPVRDMCREDDCDVFFLNQFVTVLEGDGTGDASPCRSPARDALPQMVMVFASRFG</sequence>
<dbReference type="Pfam" id="PF01753">
    <property type="entry name" value="zf-MYND"/>
    <property type="match status" value="2"/>
</dbReference>
<dbReference type="OrthoDB" id="5282002at2759"/>
<dbReference type="Proteomes" id="UP000440578">
    <property type="component" value="Unassembled WGS sequence"/>
</dbReference>
<proteinExistence type="predicted"/>
<dbReference type="PANTHER" id="PTHR28069">
    <property type="entry name" value="GH20023P"/>
    <property type="match status" value="1"/>
</dbReference>
<evidence type="ECO:0000256" key="4">
    <source>
        <dbReference type="PROSITE-ProRule" id="PRU00134"/>
    </source>
</evidence>
<evidence type="ECO:0000256" key="2">
    <source>
        <dbReference type="ARBA" id="ARBA00022771"/>
    </source>
</evidence>
<evidence type="ECO:0000256" key="3">
    <source>
        <dbReference type="ARBA" id="ARBA00022833"/>
    </source>
</evidence>
<evidence type="ECO:0000313" key="6">
    <source>
        <dbReference type="EMBL" id="KAF0301826.1"/>
    </source>
</evidence>
<keyword evidence="2 4" id="KW-0863">Zinc-finger</keyword>
<reference evidence="6 7" key="1">
    <citation type="submission" date="2019-07" db="EMBL/GenBank/DDBJ databases">
        <title>Draft genome assembly of a fouling barnacle, Amphibalanus amphitrite (Darwin, 1854): The first reference genome for Thecostraca.</title>
        <authorList>
            <person name="Kim W."/>
        </authorList>
    </citation>
    <scope>NUCLEOTIDE SEQUENCE [LARGE SCALE GENOMIC DNA]</scope>
    <source>
        <strain evidence="6">SNU_AA5</strain>
        <tissue evidence="6">Soma without cirri and trophi</tissue>
    </source>
</reference>
<name>A0A6A4W3I5_AMPAM</name>
<dbReference type="AlphaFoldDB" id="A0A6A4W3I5"/>
<dbReference type="SUPFAM" id="SSF144232">
    <property type="entry name" value="HIT/MYND zinc finger-like"/>
    <property type="match status" value="2"/>
</dbReference>
<keyword evidence="3" id="KW-0862">Zinc</keyword>
<organism evidence="6 7">
    <name type="scientific">Amphibalanus amphitrite</name>
    <name type="common">Striped barnacle</name>
    <name type="synonym">Balanus amphitrite</name>
    <dbReference type="NCBI Taxonomy" id="1232801"/>
    <lineage>
        <taxon>Eukaryota</taxon>
        <taxon>Metazoa</taxon>
        <taxon>Ecdysozoa</taxon>
        <taxon>Arthropoda</taxon>
        <taxon>Crustacea</taxon>
        <taxon>Multicrustacea</taxon>
        <taxon>Cirripedia</taxon>
        <taxon>Thoracica</taxon>
        <taxon>Thoracicalcarea</taxon>
        <taxon>Balanomorpha</taxon>
        <taxon>Balanoidea</taxon>
        <taxon>Balanidae</taxon>
        <taxon>Amphibalaninae</taxon>
        <taxon>Amphibalanus</taxon>
    </lineage>
</organism>
<dbReference type="EMBL" id="VIIS01001115">
    <property type="protein sequence ID" value="KAF0301826.1"/>
    <property type="molecule type" value="Genomic_DNA"/>
</dbReference>
<dbReference type="GO" id="GO:0008270">
    <property type="term" value="F:zinc ion binding"/>
    <property type="evidence" value="ECO:0007669"/>
    <property type="project" value="UniProtKB-KW"/>
</dbReference>
<dbReference type="PROSITE" id="PS01360">
    <property type="entry name" value="ZF_MYND_1"/>
    <property type="match status" value="2"/>
</dbReference>
<keyword evidence="7" id="KW-1185">Reference proteome</keyword>
<dbReference type="Gene3D" id="6.10.140.2220">
    <property type="match status" value="2"/>
</dbReference>